<dbReference type="SUPFAM" id="SSF51695">
    <property type="entry name" value="PLC-like phosphodiesterases"/>
    <property type="match status" value="1"/>
</dbReference>
<dbReference type="GO" id="GO:0006629">
    <property type="term" value="P:lipid metabolic process"/>
    <property type="evidence" value="ECO:0007669"/>
    <property type="project" value="InterPro"/>
</dbReference>
<feature type="domain" description="GP-PDE" evidence="1">
    <location>
        <begin position="8"/>
        <end position="246"/>
    </location>
</feature>
<evidence type="ECO:0000313" key="3">
    <source>
        <dbReference type="Proteomes" id="UP000027466"/>
    </source>
</evidence>
<proteinExistence type="predicted"/>
<reference evidence="2 3" key="1">
    <citation type="submission" date="2014-03" db="EMBL/GenBank/DDBJ databases">
        <title>Draft Genome Sequences of Four Burkholderia Strains.</title>
        <authorList>
            <person name="Liu X.Y."/>
            <person name="Li C.X."/>
            <person name="Xu J.H."/>
        </authorList>
    </citation>
    <scope>NUCLEOTIDE SEQUENCE [LARGE SCALE GENOMIC DNA]</scope>
    <source>
        <strain evidence="2 3">DSM 50014</strain>
    </source>
</reference>
<dbReference type="InterPro" id="IPR017946">
    <property type="entry name" value="PLC-like_Pdiesterase_TIM-brl"/>
</dbReference>
<keyword evidence="2" id="KW-0378">Hydrolase</keyword>
<dbReference type="PANTHER" id="PTHR46211">
    <property type="entry name" value="GLYCEROPHOSPHORYL DIESTER PHOSPHODIESTERASE"/>
    <property type="match status" value="1"/>
</dbReference>
<evidence type="ECO:0000259" key="1">
    <source>
        <dbReference type="PROSITE" id="PS51704"/>
    </source>
</evidence>
<dbReference type="Pfam" id="PF03009">
    <property type="entry name" value="GDPD"/>
    <property type="match status" value="1"/>
</dbReference>
<dbReference type="STRING" id="60547.GCA_000751215_02600"/>
<gene>
    <name evidence="2" type="primary">ugpQ</name>
    <name evidence="2" type="ORF">BG61_28170</name>
</gene>
<name>A0A069PRQ2_9BURK</name>
<dbReference type="InterPro" id="IPR030395">
    <property type="entry name" value="GP_PDE_dom"/>
</dbReference>
<dbReference type="GO" id="GO:0008889">
    <property type="term" value="F:glycerophosphodiester phosphodiesterase activity"/>
    <property type="evidence" value="ECO:0007669"/>
    <property type="project" value="UniProtKB-EC"/>
</dbReference>
<keyword evidence="3" id="KW-1185">Reference proteome</keyword>
<dbReference type="AlphaFoldDB" id="A0A069PRQ2"/>
<accession>A0A069PRQ2</accession>
<dbReference type="Proteomes" id="UP000027466">
    <property type="component" value="Unassembled WGS sequence"/>
</dbReference>
<dbReference type="PROSITE" id="PS51704">
    <property type="entry name" value="GP_PDE"/>
    <property type="match status" value="1"/>
</dbReference>
<dbReference type="CDD" id="cd08562">
    <property type="entry name" value="GDPD_EcUgpQ_like"/>
    <property type="match status" value="1"/>
</dbReference>
<dbReference type="EC" id="3.1.4.46" evidence="2"/>
<protein>
    <submittedName>
        <fullName evidence="2">Glycerophosphodiester phosphodiesterase</fullName>
        <ecNumber evidence="2">3.1.4.46</ecNumber>
    </submittedName>
</protein>
<evidence type="ECO:0000313" key="2">
    <source>
        <dbReference type="EMBL" id="KDR39976.1"/>
    </source>
</evidence>
<dbReference type="NCBIfam" id="NF006989">
    <property type="entry name" value="PRK09454.1"/>
    <property type="match status" value="1"/>
</dbReference>
<dbReference type="EMBL" id="JFHC01000048">
    <property type="protein sequence ID" value="KDR39976.1"/>
    <property type="molecule type" value="Genomic_DNA"/>
</dbReference>
<dbReference type="PANTHER" id="PTHR46211:SF1">
    <property type="entry name" value="GLYCEROPHOSPHODIESTER PHOSPHODIESTERASE, CYTOPLASMIC"/>
    <property type="match status" value="1"/>
</dbReference>
<organism evidence="2 3">
    <name type="scientific">Caballeronia glathei</name>
    <dbReference type="NCBI Taxonomy" id="60547"/>
    <lineage>
        <taxon>Bacteria</taxon>
        <taxon>Pseudomonadati</taxon>
        <taxon>Pseudomonadota</taxon>
        <taxon>Betaproteobacteria</taxon>
        <taxon>Burkholderiales</taxon>
        <taxon>Burkholderiaceae</taxon>
        <taxon>Caballeronia</taxon>
    </lineage>
</organism>
<dbReference type="FunFam" id="3.20.20.190:FF:000036">
    <property type="entry name" value="Glycerophosphodiester phosphodiesterase, cytosolic"/>
    <property type="match status" value="1"/>
</dbReference>
<comment type="caution">
    <text evidence="2">The sequence shown here is derived from an EMBL/GenBank/DDBJ whole genome shotgun (WGS) entry which is preliminary data.</text>
</comment>
<dbReference type="Gene3D" id="3.20.20.190">
    <property type="entry name" value="Phosphatidylinositol (PI) phosphodiesterase"/>
    <property type="match status" value="1"/>
</dbReference>
<sequence>MMRTWPYPRIVAHRGGGKLAPENTLEAIDAGARLGLKMIEFDAKLSADNVVFLLHDDVVDRTSNGRGPARMMTYAQLSALDAGSWFDGKFAGARMPTLEQVAARCKALGLAANVEIKPCPGRDEETGRLVAREAARLWADMEPAPLLSSFSFAALAAARDAAPDLPRGMLYEEIPDDWRAQTAALACVSLHADHRRLNERLVADIRDSGLRILAYTVNDPERARLLAQWGVDAICTDRIDLIGADFAD</sequence>